<protein>
    <submittedName>
        <fullName evidence="2">Uncharacterized protein</fullName>
    </submittedName>
</protein>
<feature type="compositionally biased region" description="Low complexity" evidence="1">
    <location>
        <begin position="122"/>
        <end position="132"/>
    </location>
</feature>
<feature type="compositionally biased region" description="Basic and acidic residues" evidence="1">
    <location>
        <begin position="10"/>
        <end position="19"/>
    </location>
</feature>
<keyword evidence="3" id="KW-1185">Reference proteome</keyword>
<gene>
    <name evidence="2" type="ORF">PVAP13_4NG043308</name>
</gene>
<evidence type="ECO:0000313" key="3">
    <source>
        <dbReference type="Proteomes" id="UP000823388"/>
    </source>
</evidence>
<name>A0A8T0T1Q4_PANVG</name>
<feature type="compositionally biased region" description="Basic residues" evidence="1">
    <location>
        <begin position="79"/>
        <end position="88"/>
    </location>
</feature>
<dbReference type="AlphaFoldDB" id="A0A8T0T1Q4"/>
<feature type="compositionally biased region" description="Low complexity" evidence="1">
    <location>
        <begin position="89"/>
        <end position="105"/>
    </location>
</feature>
<comment type="caution">
    <text evidence="2">The sequence shown here is derived from an EMBL/GenBank/DDBJ whole genome shotgun (WGS) entry which is preliminary data.</text>
</comment>
<dbReference type="EMBL" id="CM029044">
    <property type="protein sequence ID" value="KAG2604257.1"/>
    <property type="molecule type" value="Genomic_DNA"/>
</dbReference>
<reference evidence="2" key="1">
    <citation type="submission" date="2020-05" db="EMBL/GenBank/DDBJ databases">
        <title>WGS assembly of Panicum virgatum.</title>
        <authorList>
            <person name="Lovell J.T."/>
            <person name="Jenkins J."/>
            <person name="Shu S."/>
            <person name="Juenger T.E."/>
            <person name="Schmutz J."/>
        </authorList>
    </citation>
    <scope>NUCLEOTIDE SEQUENCE</scope>
    <source>
        <strain evidence="2">AP13</strain>
    </source>
</reference>
<proteinExistence type="predicted"/>
<evidence type="ECO:0000313" key="2">
    <source>
        <dbReference type="EMBL" id="KAG2604257.1"/>
    </source>
</evidence>
<evidence type="ECO:0000256" key="1">
    <source>
        <dbReference type="SAM" id="MobiDB-lite"/>
    </source>
</evidence>
<sequence>MTPTQASCARENRGGRESAVEMEGGGAPGRSQPTSGRSPPGRSRAEGGRSRPPGGGGCRLEEGSTPGLGVEARGQPRPPSRRRAKARRSGGSLARGGRSRTASGGSRQGRREASVRRHRVSSSRSVAAGRPSTTAADRFDRPHKRGGRCPRRRSWATSPGAR</sequence>
<dbReference type="Proteomes" id="UP000823388">
    <property type="component" value="Chromosome 4N"/>
</dbReference>
<feature type="region of interest" description="Disordered" evidence="1">
    <location>
        <begin position="1"/>
        <end position="162"/>
    </location>
</feature>
<feature type="compositionally biased region" description="Basic residues" evidence="1">
    <location>
        <begin position="141"/>
        <end position="154"/>
    </location>
</feature>
<organism evidence="2 3">
    <name type="scientific">Panicum virgatum</name>
    <name type="common">Blackwell switchgrass</name>
    <dbReference type="NCBI Taxonomy" id="38727"/>
    <lineage>
        <taxon>Eukaryota</taxon>
        <taxon>Viridiplantae</taxon>
        <taxon>Streptophyta</taxon>
        <taxon>Embryophyta</taxon>
        <taxon>Tracheophyta</taxon>
        <taxon>Spermatophyta</taxon>
        <taxon>Magnoliopsida</taxon>
        <taxon>Liliopsida</taxon>
        <taxon>Poales</taxon>
        <taxon>Poaceae</taxon>
        <taxon>PACMAD clade</taxon>
        <taxon>Panicoideae</taxon>
        <taxon>Panicodae</taxon>
        <taxon>Paniceae</taxon>
        <taxon>Panicinae</taxon>
        <taxon>Panicum</taxon>
        <taxon>Panicum sect. Hiantes</taxon>
    </lineage>
</organism>
<feature type="compositionally biased region" description="Low complexity" evidence="1">
    <location>
        <begin position="29"/>
        <end position="42"/>
    </location>
</feature>
<accession>A0A8T0T1Q4</accession>